<feature type="transmembrane region" description="Helical" evidence="1">
    <location>
        <begin position="219"/>
        <end position="249"/>
    </location>
</feature>
<feature type="transmembrane region" description="Helical" evidence="1">
    <location>
        <begin position="49"/>
        <end position="67"/>
    </location>
</feature>
<feature type="transmembrane region" description="Helical" evidence="1">
    <location>
        <begin position="24"/>
        <end position="42"/>
    </location>
</feature>
<evidence type="ECO:0000256" key="1">
    <source>
        <dbReference type="SAM" id="Phobius"/>
    </source>
</evidence>
<name>A0A2H0RF62_9BACT</name>
<keyword evidence="1" id="KW-0472">Membrane</keyword>
<comment type="caution">
    <text evidence="2">The sequence shown here is derived from an EMBL/GenBank/DDBJ whole genome shotgun (WGS) entry which is preliminary data.</text>
</comment>
<dbReference type="EMBL" id="PCYI01000004">
    <property type="protein sequence ID" value="PIR45201.1"/>
    <property type="molecule type" value="Genomic_DNA"/>
</dbReference>
<dbReference type="AlphaFoldDB" id="A0A2H0RF62"/>
<reference evidence="2 3" key="1">
    <citation type="submission" date="2017-09" db="EMBL/GenBank/DDBJ databases">
        <title>Depth-based differentiation of microbial function through sediment-hosted aquifers and enrichment of novel symbionts in the deep terrestrial subsurface.</title>
        <authorList>
            <person name="Probst A.J."/>
            <person name="Ladd B."/>
            <person name="Jarett J.K."/>
            <person name="Geller-Mcgrath D.E."/>
            <person name="Sieber C.M."/>
            <person name="Emerson J.B."/>
            <person name="Anantharaman K."/>
            <person name="Thomas B.C."/>
            <person name="Malmstrom R."/>
            <person name="Stieglmeier M."/>
            <person name="Klingl A."/>
            <person name="Woyke T."/>
            <person name="Ryan C.M."/>
            <person name="Banfield J.F."/>
        </authorList>
    </citation>
    <scope>NUCLEOTIDE SEQUENCE [LARGE SCALE GENOMIC DNA]</scope>
    <source>
        <strain evidence="2">CG10_big_fil_rev_8_21_14_0_10_51_16</strain>
    </source>
</reference>
<evidence type="ECO:0000313" key="3">
    <source>
        <dbReference type="Proteomes" id="UP000228767"/>
    </source>
</evidence>
<feature type="transmembrane region" description="Helical" evidence="1">
    <location>
        <begin position="87"/>
        <end position="111"/>
    </location>
</feature>
<proteinExistence type="predicted"/>
<protein>
    <submittedName>
        <fullName evidence="2">Uncharacterized protein</fullName>
    </submittedName>
</protein>
<keyword evidence="1" id="KW-0812">Transmembrane</keyword>
<keyword evidence="1" id="KW-1133">Transmembrane helix</keyword>
<feature type="transmembrane region" description="Helical" evidence="1">
    <location>
        <begin position="123"/>
        <end position="142"/>
    </location>
</feature>
<organism evidence="2 3">
    <name type="scientific">Candidatus Vogelbacteria bacterium CG10_big_fil_rev_8_21_14_0_10_51_16</name>
    <dbReference type="NCBI Taxonomy" id="1975045"/>
    <lineage>
        <taxon>Bacteria</taxon>
        <taxon>Candidatus Vogeliibacteriota</taxon>
    </lineage>
</organism>
<dbReference type="Proteomes" id="UP000228767">
    <property type="component" value="Unassembled WGS sequence"/>
</dbReference>
<evidence type="ECO:0000313" key="2">
    <source>
        <dbReference type="EMBL" id="PIR45201.1"/>
    </source>
</evidence>
<sequence>MWPWLRGALTVSNIKSVWLEVNPWRGMMLSMVILVVYGIFALGNLLGALRVLALVVPAGLLLNYALHHLHATPQKGKFPESGFITTLIVSVLMPFDVSAGIALGAITFAILSKHFLRLRGEHLFNPASLGVVGVSLFVTFPLAWWPDGYLWLVILLGLINLWRTRKYVQVATFLLIYFAFLFTITERMDVAALSLPFFFAMFMLPEPVTSQGGLRGQFFFGLIVALGAIVANECAWLAAVALPTGLLVANLSRYLITDPAPKYAITPGFTPQH</sequence>
<gene>
    <name evidence="2" type="ORF">COV10_00810</name>
</gene>
<accession>A0A2H0RF62</accession>